<comment type="similarity">
    <text evidence="1">Belongs to the PemK/MazF family.</text>
</comment>
<evidence type="ECO:0000256" key="2">
    <source>
        <dbReference type="ARBA" id="ARBA00022649"/>
    </source>
</evidence>
<dbReference type="GO" id="GO:0004521">
    <property type="term" value="F:RNA endonuclease activity"/>
    <property type="evidence" value="ECO:0007669"/>
    <property type="project" value="TreeGrafter"/>
</dbReference>
<sequence>MHRPVRRGDIYRIALGDTKGHKTRGSHYAVVVQADLYNVLSTALVVPLSSSVKRPAPFHVPLQVLGKRTYALVEQLRAVDVNRRLKEHITSIIDSGIARRLPLAVIGRVAPPRADICGYFSSVPAGGRWK</sequence>
<dbReference type="PANTHER" id="PTHR33988:SF2">
    <property type="entry name" value="ENDORIBONUCLEASE MAZF"/>
    <property type="match status" value="1"/>
</dbReference>
<dbReference type="PANTHER" id="PTHR33988">
    <property type="entry name" value="ENDORIBONUCLEASE MAZF-RELATED"/>
    <property type="match status" value="1"/>
</dbReference>
<dbReference type="InterPro" id="IPR003477">
    <property type="entry name" value="PemK-like"/>
</dbReference>
<reference evidence="3 4" key="2">
    <citation type="journal article" date="2008" name="Science">
        <title>Environmental genomics reveals a single-species ecosystem deep within Earth.</title>
        <authorList>
            <person name="Chivian D."/>
            <person name="Brodie E.L."/>
            <person name="Alm E.J."/>
            <person name="Culley D.E."/>
            <person name="Dehal P.S."/>
            <person name="Desantis T.Z."/>
            <person name="Gihring T.M."/>
            <person name="Lapidus A."/>
            <person name="Lin L.H."/>
            <person name="Lowry S.R."/>
            <person name="Moser D.P."/>
            <person name="Richardson P.M."/>
            <person name="Southam G."/>
            <person name="Wanger G."/>
            <person name="Pratt L.M."/>
            <person name="Andersen G.L."/>
            <person name="Hazen T.C."/>
            <person name="Brockman F.J."/>
            <person name="Arkin A.P."/>
            <person name="Onstott T.C."/>
        </authorList>
    </citation>
    <scope>NUCLEOTIDE SEQUENCE [LARGE SCALE GENOMIC DNA]</scope>
    <source>
        <strain evidence="3 4">MP104C</strain>
    </source>
</reference>
<evidence type="ECO:0000256" key="1">
    <source>
        <dbReference type="ARBA" id="ARBA00007521"/>
    </source>
</evidence>
<dbReference type="GO" id="GO:0006402">
    <property type="term" value="P:mRNA catabolic process"/>
    <property type="evidence" value="ECO:0007669"/>
    <property type="project" value="TreeGrafter"/>
</dbReference>
<proteinExistence type="inferred from homology"/>
<dbReference type="KEGG" id="dau:Daud_2124"/>
<dbReference type="OrthoDB" id="9808744at2"/>
<dbReference type="STRING" id="477974.Daud_2124"/>
<dbReference type="Proteomes" id="UP000008544">
    <property type="component" value="Chromosome"/>
</dbReference>
<evidence type="ECO:0000313" key="4">
    <source>
        <dbReference type="Proteomes" id="UP000008544"/>
    </source>
</evidence>
<organism evidence="3 4">
    <name type="scientific">Desulforudis audaxviator (strain MP104C)</name>
    <dbReference type="NCBI Taxonomy" id="477974"/>
    <lineage>
        <taxon>Bacteria</taxon>
        <taxon>Bacillati</taxon>
        <taxon>Bacillota</taxon>
        <taxon>Clostridia</taxon>
        <taxon>Thermoanaerobacterales</taxon>
        <taxon>Candidatus Desulforudaceae</taxon>
        <taxon>Candidatus Desulforudis</taxon>
    </lineage>
</organism>
<dbReference type="Pfam" id="PF02452">
    <property type="entry name" value="PemK_toxin"/>
    <property type="match status" value="1"/>
</dbReference>
<dbReference type="HOGENOM" id="CLU_1934615_0_0_9"/>
<dbReference type="GO" id="GO:0003677">
    <property type="term" value="F:DNA binding"/>
    <property type="evidence" value="ECO:0007669"/>
    <property type="project" value="InterPro"/>
</dbReference>
<dbReference type="eggNOG" id="COG2337">
    <property type="taxonomic scope" value="Bacteria"/>
</dbReference>
<dbReference type="EMBL" id="CP000860">
    <property type="protein sequence ID" value="ACA60611.1"/>
    <property type="molecule type" value="Genomic_DNA"/>
</dbReference>
<dbReference type="GO" id="GO:0016075">
    <property type="term" value="P:rRNA catabolic process"/>
    <property type="evidence" value="ECO:0007669"/>
    <property type="project" value="TreeGrafter"/>
</dbReference>
<name>B1I6K1_DESAP</name>
<evidence type="ECO:0000313" key="3">
    <source>
        <dbReference type="EMBL" id="ACA60611.1"/>
    </source>
</evidence>
<dbReference type="Gene3D" id="2.30.30.110">
    <property type="match status" value="1"/>
</dbReference>
<gene>
    <name evidence="3" type="ordered locus">Daud_2124</name>
</gene>
<dbReference type="SUPFAM" id="SSF50118">
    <property type="entry name" value="Cell growth inhibitor/plasmid maintenance toxic component"/>
    <property type="match status" value="1"/>
</dbReference>
<protein>
    <submittedName>
        <fullName evidence="3">Transcriptional modulator of MazE/toxin, MazF</fullName>
    </submittedName>
</protein>
<dbReference type="AlphaFoldDB" id="B1I6K1"/>
<dbReference type="InterPro" id="IPR011067">
    <property type="entry name" value="Plasmid_toxin/cell-grow_inhib"/>
</dbReference>
<dbReference type="RefSeq" id="WP_012303186.1">
    <property type="nucleotide sequence ID" value="NC_010424.1"/>
</dbReference>
<keyword evidence="4" id="KW-1185">Reference proteome</keyword>
<reference evidence="4" key="1">
    <citation type="submission" date="2007-10" db="EMBL/GenBank/DDBJ databases">
        <title>Complete sequence of chromosome of Desulforudis audaxviator MP104C.</title>
        <authorList>
            <person name="Copeland A."/>
            <person name="Lucas S."/>
            <person name="Lapidus A."/>
            <person name="Barry K."/>
            <person name="Glavina del Rio T."/>
            <person name="Dalin E."/>
            <person name="Tice H."/>
            <person name="Bruce D."/>
            <person name="Pitluck S."/>
            <person name="Lowry S.R."/>
            <person name="Larimer F."/>
            <person name="Land M.L."/>
            <person name="Hauser L."/>
            <person name="Kyrpides N."/>
            <person name="Ivanova N.N."/>
            <person name="Richardson P."/>
        </authorList>
    </citation>
    <scope>NUCLEOTIDE SEQUENCE [LARGE SCALE GENOMIC DNA]</scope>
    <source>
        <strain evidence="4">MP104C</strain>
    </source>
</reference>
<accession>B1I6K1</accession>
<keyword evidence="2" id="KW-1277">Toxin-antitoxin system</keyword>